<evidence type="ECO:0000256" key="1">
    <source>
        <dbReference type="ARBA" id="ARBA00004613"/>
    </source>
</evidence>
<dbReference type="AlphaFoldDB" id="A0A1R1ELH2"/>
<dbReference type="STRING" id="297318.BK138_21570"/>
<keyword evidence="3" id="KW-1133">Transmembrane helix</keyword>
<dbReference type="GO" id="GO:0016810">
    <property type="term" value="F:hydrolase activity, acting on carbon-nitrogen (but not peptide) bonds"/>
    <property type="evidence" value="ECO:0007669"/>
    <property type="project" value="InterPro"/>
</dbReference>
<name>A0A1R1ELH2_9BACL</name>
<accession>A0A1R1ELH2</accession>
<dbReference type="InterPro" id="IPR011330">
    <property type="entry name" value="Glyco_hydro/deAcase_b/a-brl"/>
</dbReference>
<gene>
    <name evidence="5" type="ORF">BK138_21570</name>
</gene>
<keyword evidence="2" id="KW-0732">Signal</keyword>
<evidence type="ECO:0000259" key="4">
    <source>
        <dbReference type="PROSITE" id="PS51677"/>
    </source>
</evidence>
<dbReference type="PANTHER" id="PTHR34216:SF3">
    <property type="entry name" value="POLY-BETA-1,6-N-ACETYL-D-GLUCOSAMINE N-DEACETYLASE"/>
    <property type="match status" value="1"/>
</dbReference>
<dbReference type="Proteomes" id="UP000187172">
    <property type="component" value="Unassembled WGS sequence"/>
</dbReference>
<comment type="subcellular location">
    <subcellularLocation>
        <location evidence="1">Secreted</location>
    </subcellularLocation>
</comment>
<evidence type="ECO:0000256" key="2">
    <source>
        <dbReference type="ARBA" id="ARBA00022729"/>
    </source>
</evidence>
<evidence type="ECO:0000313" key="5">
    <source>
        <dbReference type="EMBL" id="OMF52667.1"/>
    </source>
</evidence>
<dbReference type="InterPro" id="IPR002509">
    <property type="entry name" value="NODB_dom"/>
</dbReference>
<feature type="transmembrane region" description="Helical" evidence="3">
    <location>
        <begin position="6"/>
        <end position="24"/>
    </location>
</feature>
<evidence type="ECO:0000256" key="3">
    <source>
        <dbReference type="SAM" id="Phobius"/>
    </source>
</evidence>
<dbReference type="InterPro" id="IPR051398">
    <property type="entry name" value="Polysacch_Deacetylase"/>
</dbReference>
<proteinExistence type="predicted"/>
<sequence>MLRKKIILYCTFSVLVLFAAFFVWRQGPYVYHLVRYPGRPHIKKEEGGVPAYSFISTRPTPGAVYYKNKVITLMYHDVSPRPINDKSLDTAVFEEQLQAMKANGFHWITMEQYADFVTRHQPVPDNAVLMTFDDGYETFYTNVFPILKKYHVPATNFLIVSTVGNPKHPGLPKLTWAQVKLMHRSGIDFYSHTFDSHAYAYVRPEGKTHDRLEPMLMGPEHNKTTGHVETEQEYIRRVKGDLTRADQILRNEIGNRRDILAFPYGGYTQQVLGLCRNLGIQVVFTVKPGIDGPGQYMGYRVNAGGMDNNPIALIESMKHAESLRGYSKAG</sequence>
<organism evidence="5 6">
    <name type="scientific">Paenibacillus rhizosphaerae</name>
    <dbReference type="NCBI Taxonomy" id="297318"/>
    <lineage>
        <taxon>Bacteria</taxon>
        <taxon>Bacillati</taxon>
        <taxon>Bacillota</taxon>
        <taxon>Bacilli</taxon>
        <taxon>Bacillales</taxon>
        <taxon>Paenibacillaceae</taxon>
        <taxon>Paenibacillus</taxon>
    </lineage>
</organism>
<feature type="domain" description="NodB homology" evidence="4">
    <location>
        <begin position="126"/>
        <end position="330"/>
    </location>
</feature>
<dbReference type="CDD" id="cd10918">
    <property type="entry name" value="CE4_NodB_like_5s_6s"/>
    <property type="match status" value="1"/>
</dbReference>
<dbReference type="Pfam" id="PF01522">
    <property type="entry name" value="Polysacc_deac_1"/>
    <property type="match status" value="1"/>
</dbReference>
<protein>
    <recommendedName>
        <fullName evidence="4">NodB homology domain-containing protein</fullName>
    </recommendedName>
</protein>
<dbReference type="Gene3D" id="3.20.20.370">
    <property type="entry name" value="Glycoside hydrolase/deacetylase"/>
    <property type="match status" value="1"/>
</dbReference>
<dbReference type="GO" id="GO:0005975">
    <property type="term" value="P:carbohydrate metabolic process"/>
    <property type="evidence" value="ECO:0007669"/>
    <property type="project" value="InterPro"/>
</dbReference>
<dbReference type="PROSITE" id="PS51677">
    <property type="entry name" value="NODB"/>
    <property type="match status" value="1"/>
</dbReference>
<reference evidence="5 6" key="1">
    <citation type="submission" date="2016-11" db="EMBL/GenBank/DDBJ databases">
        <title>Paenibacillus species isolates.</title>
        <authorList>
            <person name="Beno S.M."/>
        </authorList>
    </citation>
    <scope>NUCLEOTIDE SEQUENCE [LARGE SCALE GENOMIC DNA]</scope>
    <source>
        <strain evidence="5 6">FSL R5-0378</strain>
    </source>
</reference>
<dbReference type="PANTHER" id="PTHR34216">
    <property type="match status" value="1"/>
</dbReference>
<evidence type="ECO:0000313" key="6">
    <source>
        <dbReference type="Proteomes" id="UP000187172"/>
    </source>
</evidence>
<keyword evidence="6" id="KW-1185">Reference proteome</keyword>
<keyword evidence="3" id="KW-0812">Transmembrane</keyword>
<dbReference type="EMBL" id="MRTP01000006">
    <property type="protein sequence ID" value="OMF52667.1"/>
    <property type="molecule type" value="Genomic_DNA"/>
</dbReference>
<keyword evidence="3" id="KW-0472">Membrane</keyword>
<dbReference type="GO" id="GO:0005576">
    <property type="term" value="C:extracellular region"/>
    <property type="evidence" value="ECO:0007669"/>
    <property type="project" value="UniProtKB-SubCell"/>
</dbReference>
<comment type="caution">
    <text evidence="5">The sequence shown here is derived from an EMBL/GenBank/DDBJ whole genome shotgun (WGS) entry which is preliminary data.</text>
</comment>
<dbReference type="RefSeq" id="WP_076172840.1">
    <property type="nucleotide sequence ID" value="NZ_MRTP01000006.1"/>
</dbReference>
<dbReference type="SUPFAM" id="SSF88713">
    <property type="entry name" value="Glycoside hydrolase/deacetylase"/>
    <property type="match status" value="1"/>
</dbReference>